<dbReference type="InterPro" id="IPR029063">
    <property type="entry name" value="SAM-dependent_MTases_sf"/>
</dbReference>
<dbReference type="EC" id="2.1.-.-" evidence="2"/>
<keyword evidence="2" id="KW-0808">Transferase</keyword>
<dbReference type="EMBL" id="JAUCGQ010000002">
    <property type="protein sequence ID" value="MDM7855976.1"/>
    <property type="molecule type" value="Genomic_DNA"/>
</dbReference>
<organism evidence="2 3">
    <name type="scientific">Cellulomonas alba</name>
    <dbReference type="NCBI Taxonomy" id="3053467"/>
    <lineage>
        <taxon>Bacteria</taxon>
        <taxon>Bacillati</taxon>
        <taxon>Actinomycetota</taxon>
        <taxon>Actinomycetes</taxon>
        <taxon>Micrococcales</taxon>
        <taxon>Cellulomonadaceae</taxon>
        <taxon>Cellulomonas</taxon>
    </lineage>
</organism>
<evidence type="ECO:0000313" key="3">
    <source>
        <dbReference type="Proteomes" id="UP001529338"/>
    </source>
</evidence>
<name>A0ABT7SIK2_9CELL</name>
<keyword evidence="3" id="KW-1185">Reference proteome</keyword>
<evidence type="ECO:0000313" key="2">
    <source>
        <dbReference type="EMBL" id="MDM7855976.1"/>
    </source>
</evidence>
<dbReference type="CDD" id="cd02440">
    <property type="entry name" value="AdoMet_MTases"/>
    <property type="match status" value="1"/>
</dbReference>
<proteinExistence type="predicted"/>
<feature type="domain" description="Methyltransferase" evidence="1">
    <location>
        <begin position="62"/>
        <end position="156"/>
    </location>
</feature>
<dbReference type="Gene3D" id="3.40.50.150">
    <property type="entry name" value="Vaccinia Virus protein VP39"/>
    <property type="match status" value="1"/>
</dbReference>
<protein>
    <submittedName>
        <fullName evidence="2">Class I SAM-dependent methyltransferase</fullName>
        <ecNumber evidence="2">2.1.-.-</ecNumber>
    </submittedName>
</protein>
<dbReference type="SUPFAM" id="SSF53335">
    <property type="entry name" value="S-adenosyl-L-methionine-dependent methyltransferases"/>
    <property type="match status" value="1"/>
</dbReference>
<dbReference type="InterPro" id="IPR050508">
    <property type="entry name" value="Methyltransf_Superfamily"/>
</dbReference>
<comment type="caution">
    <text evidence="2">The sequence shown here is derived from an EMBL/GenBank/DDBJ whole genome shotgun (WGS) entry which is preliminary data.</text>
</comment>
<dbReference type="Pfam" id="PF13649">
    <property type="entry name" value="Methyltransf_25"/>
    <property type="match status" value="1"/>
</dbReference>
<dbReference type="Proteomes" id="UP001529338">
    <property type="component" value="Unassembled WGS sequence"/>
</dbReference>
<gene>
    <name evidence="2" type="ORF">QRT04_13650</name>
</gene>
<reference evidence="2 3" key="1">
    <citation type="submission" date="2023-06" db="EMBL/GenBank/DDBJ databases">
        <title>Cellulomonas sp. MW4 Whole genome sequence.</title>
        <authorList>
            <person name="Park S."/>
        </authorList>
    </citation>
    <scope>NUCLEOTIDE SEQUENCE [LARGE SCALE GENOMIC DNA]</scope>
    <source>
        <strain evidence="2 3">MW4</strain>
    </source>
</reference>
<accession>A0ABT7SIK2</accession>
<evidence type="ECO:0000259" key="1">
    <source>
        <dbReference type="Pfam" id="PF13649"/>
    </source>
</evidence>
<keyword evidence="2" id="KW-0489">Methyltransferase</keyword>
<dbReference type="RefSeq" id="WP_289456048.1">
    <property type="nucleotide sequence ID" value="NZ_JAUCGQ010000002.1"/>
</dbReference>
<dbReference type="GO" id="GO:0032259">
    <property type="term" value="P:methylation"/>
    <property type="evidence" value="ECO:0007669"/>
    <property type="project" value="UniProtKB-KW"/>
</dbReference>
<dbReference type="PANTHER" id="PTHR42912">
    <property type="entry name" value="METHYLTRANSFERASE"/>
    <property type="match status" value="1"/>
</dbReference>
<dbReference type="InterPro" id="IPR041698">
    <property type="entry name" value="Methyltransf_25"/>
</dbReference>
<dbReference type="GO" id="GO:0008168">
    <property type="term" value="F:methyltransferase activity"/>
    <property type="evidence" value="ECO:0007669"/>
    <property type="project" value="UniProtKB-KW"/>
</dbReference>
<sequence>MSTTDAAVRVLDDPAAGERPFVPGTGNPHLMWTYDLMTRLARVGRVHEQLLEVAGVGTRQRVLEVGCGTGNLALRAARRGAIVTGLDPDRGALEKAAAKARRAGLPLTLVRGYADHLPAEDGSLDHVVSAFALHHVPTEQKAALAAELARVLAPGGRVTIADLQPRADGRSHRGADRAFLADNADHGIERLLRSAGLVDVAEVAVTTTMRQPVVHVRAIRP</sequence>